<feature type="domain" description="Origin recognition complex subunit 5 C-terminal" evidence="2">
    <location>
        <begin position="497"/>
        <end position="645"/>
    </location>
</feature>
<dbReference type="InterPro" id="IPR047088">
    <property type="entry name" value="ORC5_C"/>
</dbReference>
<dbReference type="InterPro" id="IPR020796">
    <property type="entry name" value="ORC5"/>
</dbReference>
<comment type="caution">
    <text evidence="3">The sequence shown here is derived from an EMBL/GenBank/DDBJ whole genome shotgun (WGS) entry which is preliminary data.</text>
</comment>
<evidence type="ECO:0000313" key="3">
    <source>
        <dbReference type="EMBL" id="KNE96059.1"/>
    </source>
</evidence>
<feature type="region of interest" description="Disordered" evidence="1">
    <location>
        <begin position="353"/>
        <end position="393"/>
    </location>
</feature>
<keyword evidence="4" id="KW-1185">Reference proteome</keyword>
<evidence type="ECO:0000256" key="1">
    <source>
        <dbReference type="SAM" id="MobiDB-lite"/>
    </source>
</evidence>
<evidence type="ECO:0000259" key="2">
    <source>
        <dbReference type="Pfam" id="PF14630"/>
    </source>
</evidence>
<feature type="compositionally biased region" description="Acidic residues" evidence="1">
    <location>
        <begin position="356"/>
        <end position="376"/>
    </location>
</feature>
<sequence length="654" mass="73827">MIEIEQINSLLSVYQKLDSLLSSPSPPQSIYVQSTSNLDFTLELVQQLLRKNQVPPNGLPNFVQINLDEILSTRNLFQSILNRFANWYPPYHLSNIHSWNGQTNINKHNPSDFSWDYSQFSNDLKINNLNKSKGLLAQRKSNSFDGFCEGLRVICHQLSSSNNSTTSENSTNFPRFIIFNKPELMRAWKEFDILTSFTRLAELSGCSIHIVFVSCLPWPKLRPRYGALDPVSISIPRLSENDLVQILTHDGPPQDVTEIANLELKNHLKDIFLAFVNFIVATFNSQTSADLYELSILVNRLWPDWITRMDESGSSFKDTAKMILLSKPTIELEQKAYGSPVWHLPSFLTKPAGLEEPSEGISDDDEEMVMSTDEESTTNGSPKKKSKTEFLSPKKPSNKLLLLSPSKTRVNQLSSQTPFSTPSKPRHYLSIFSPSMTNPSSQPGSVTTTRHRFSTHLTPITPGGRIQTLKFTATSSIDKGPVIYQRQKTLDTLSLSLPIVARFLLVAAFIASFNPARTDLGLFLTSNDGIKKRKSRAPRKIQPGQIIRAKIRQRLLGPKMFTIGRLMAIFNAITDQEGVKFNEIDVLQQIGTLIQFKLLLKTNTNSITNQSSDKQLDQIKLIVSNLSSSNETQILRICDSLQFNLLNRMWESED</sequence>
<gene>
    <name evidence="3" type="ORF">PSTG_10635</name>
</gene>
<evidence type="ECO:0000313" key="4">
    <source>
        <dbReference type="Proteomes" id="UP000054564"/>
    </source>
</evidence>
<dbReference type="AlphaFoldDB" id="A0A0L0VAQ6"/>
<organism evidence="3 4">
    <name type="scientific">Puccinia striiformis f. sp. tritici PST-78</name>
    <dbReference type="NCBI Taxonomy" id="1165861"/>
    <lineage>
        <taxon>Eukaryota</taxon>
        <taxon>Fungi</taxon>
        <taxon>Dikarya</taxon>
        <taxon>Basidiomycota</taxon>
        <taxon>Pucciniomycotina</taxon>
        <taxon>Pucciniomycetes</taxon>
        <taxon>Pucciniales</taxon>
        <taxon>Pucciniaceae</taxon>
        <taxon>Puccinia</taxon>
    </lineage>
</organism>
<name>A0A0L0VAQ6_9BASI</name>
<accession>A0A0L0VAQ6</accession>
<dbReference type="GO" id="GO:0003688">
    <property type="term" value="F:DNA replication origin binding"/>
    <property type="evidence" value="ECO:0007669"/>
    <property type="project" value="TreeGrafter"/>
</dbReference>
<dbReference type="OrthoDB" id="365981at2759"/>
<dbReference type="PANTHER" id="PTHR12705">
    <property type="entry name" value="ORIGIN RECOGNITION COMPLEX SUBUNIT 5"/>
    <property type="match status" value="1"/>
</dbReference>
<dbReference type="GO" id="GO:0005664">
    <property type="term" value="C:nuclear origin of replication recognition complex"/>
    <property type="evidence" value="ECO:0007669"/>
    <property type="project" value="TreeGrafter"/>
</dbReference>
<reference evidence="4" key="1">
    <citation type="submission" date="2014-03" db="EMBL/GenBank/DDBJ databases">
        <title>The Genome Sequence of Puccinia striiformis f. sp. tritici PST-78.</title>
        <authorList>
            <consortium name="The Broad Institute Genome Sequencing Platform"/>
            <person name="Cuomo C."/>
            <person name="Hulbert S."/>
            <person name="Chen X."/>
            <person name="Walker B."/>
            <person name="Young S.K."/>
            <person name="Zeng Q."/>
            <person name="Gargeya S."/>
            <person name="Fitzgerald M."/>
            <person name="Haas B."/>
            <person name="Abouelleil A."/>
            <person name="Alvarado L."/>
            <person name="Arachchi H.M."/>
            <person name="Berlin A.M."/>
            <person name="Chapman S.B."/>
            <person name="Goldberg J."/>
            <person name="Griggs A."/>
            <person name="Gujja S."/>
            <person name="Hansen M."/>
            <person name="Howarth C."/>
            <person name="Imamovic A."/>
            <person name="Larimer J."/>
            <person name="McCowan C."/>
            <person name="Montmayeur A."/>
            <person name="Murphy C."/>
            <person name="Neiman D."/>
            <person name="Pearson M."/>
            <person name="Priest M."/>
            <person name="Roberts A."/>
            <person name="Saif S."/>
            <person name="Shea T."/>
            <person name="Sisk P."/>
            <person name="Sykes S."/>
            <person name="Wortman J."/>
            <person name="Nusbaum C."/>
            <person name="Birren B."/>
        </authorList>
    </citation>
    <scope>NUCLEOTIDE SEQUENCE [LARGE SCALE GENOMIC DNA]</scope>
    <source>
        <strain evidence="4">race PST-78</strain>
    </source>
</reference>
<dbReference type="STRING" id="1165861.A0A0L0VAQ6"/>
<dbReference type="Proteomes" id="UP000054564">
    <property type="component" value="Unassembled WGS sequence"/>
</dbReference>
<protein>
    <recommendedName>
        <fullName evidence="2">Origin recognition complex subunit 5 C-terminal domain-containing protein</fullName>
    </recommendedName>
</protein>
<proteinExistence type="predicted"/>
<dbReference type="EMBL" id="AJIL01000087">
    <property type="protein sequence ID" value="KNE96059.1"/>
    <property type="molecule type" value="Genomic_DNA"/>
</dbReference>
<dbReference type="Pfam" id="PF14630">
    <property type="entry name" value="ORC5_C"/>
    <property type="match status" value="1"/>
</dbReference>
<dbReference type="PANTHER" id="PTHR12705:SF0">
    <property type="entry name" value="ORIGIN RECOGNITION COMPLEX SUBUNIT 5"/>
    <property type="match status" value="1"/>
</dbReference>
<dbReference type="GO" id="GO:0006270">
    <property type="term" value="P:DNA replication initiation"/>
    <property type="evidence" value="ECO:0007669"/>
    <property type="project" value="TreeGrafter"/>
</dbReference>